<keyword evidence="2" id="KW-0521">NADP</keyword>
<evidence type="ECO:0000256" key="2">
    <source>
        <dbReference type="ARBA" id="ARBA00022857"/>
    </source>
</evidence>
<feature type="site" description="Lowers pKa of active site Tyr" evidence="5">
    <location>
        <position position="82"/>
    </location>
</feature>
<dbReference type="SUPFAM" id="SSF51430">
    <property type="entry name" value="NAD(P)-linked oxidoreductase"/>
    <property type="match status" value="1"/>
</dbReference>
<accession>A0A0K9P2Q8</accession>
<feature type="binding site" evidence="4">
    <location>
        <position position="115"/>
    </location>
    <ligand>
        <name>substrate</name>
    </ligand>
</feature>
<dbReference type="PIRSF" id="PIRSF000097">
    <property type="entry name" value="AKR"/>
    <property type="match status" value="1"/>
</dbReference>
<protein>
    <submittedName>
        <fullName evidence="7">Non-functional NADPH-dependent codeinone reductase 2</fullName>
    </submittedName>
</protein>
<dbReference type="PANTHER" id="PTHR11732">
    <property type="entry name" value="ALDO/KETO REDUCTASE"/>
    <property type="match status" value="1"/>
</dbReference>
<dbReference type="OrthoDB" id="416253at2759"/>
<keyword evidence="8" id="KW-1185">Reference proteome</keyword>
<dbReference type="OMA" id="EFGPYKT"/>
<organism evidence="7 8">
    <name type="scientific">Zostera marina</name>
    <name type="common">Eelgrass</name>
    <dbReference type="NCBI Taxonomy" id="29655"/>
    <lineage>
        <taxon>Eukaryota</taxon>
        <taxon>Viridiplantae</taxon>
        <taxon>Streptophyta</taxon>
        <taxon>Embryophyta</taxon>
        <taxon>Tracheophyta</taxon>
        <taxon>Spermatophyta</taxon>
        <taxon>Magnoliopsida</taxon>
        <taxon>Liliopsida</taxon>
        <taxon>Zosteraceae</taxon>
        <taxon>Zostera</taxon>
    </lineage>
</organism>
<dbReference type="PRINTS" id="PR00069">
    <property type="entry name" value="ALDKETRDTASE"/>
</dbReference>
<dbReference type="InterPro" id="IPR020471">
    <property type="entry name" value="AKR"/>
</dbReference>
<comment type="caution">
    <text evidence="7">The sequence shown here is derived from an EMBL/GenBank/DDBJ whole genome shotgun (WGS) entry which is preliminary data.</text>
</comment>
<dbReference type="AlphaFoldDB" id="A0A0K9P2Q8"/>
<dbReference type="Gene3D" id="3.20.20.100">
    <property type="entry name" value="NADP-dependent oxidoreductase domain"/>
    <property type="match status" value="1"/>
</dbReference>
<dbReference type="FunFam" id="3.20.20.100:FF:000013">
    <property type="entry name" value="NADPH-dependent codeinone reductase 1-1"/>
    <property type="match status" value="1"/>
</dbReference>
<dbReference type="STRING" id="29655.A0A0K9P2Q8"/>
<comment type="similarity">
    <text evidence="1">Belongs to the aldo/keto reductase family.</text>
</comment>
<proteinExistence type="inferred from homology"/>
<evidence type="ECO:0000256" key="3">
    <source>
        <dbReference type="PIRSR" id="PIRSR000097-1"/>
    </source>
</evidence>
<dbReference type="GO" id="GO:0004032">
    <property type="term" value="F:aldose reductase (NADPH) activity"/>
    <property type="evidence" value="ECO:0000318"/>
    <property type="project" value="GO_Central"/>
</dbReference>
<dbReference type="Pfam" id="PF00248">
    <property type="entry name" value="Aldo_ket_red"/>
    <property type="match status" value="1"/>
</dbReference>
<evidence type="ECO:0000256" key="5">
    <source>
        <dbReference type="PIRSR" id="PIRSR000097-3"/>
    </source>
</evidence>
<evidence type="ECO:0000313" key="7">
    <source>
        <dbReference type="EMBL" id="KMZ63254.1"/>
    </source>
</evidence>
<dbReference type="Proteomes" id="UP000036987">
    <property type="component" value="Unassembled WGS sequence"/>
</dbReference>
<dbReference type="InterPro" id="IPR036812">
    <property type="entry name" value="NAD(P)_OxRdtase_dom_sf"/>
</dbReference>
<evidence type="ECO:0000259" key="6">
    <source>
        <dbReference type="Pfam" id="PF00248"/>
    </source>
</evidence>
<gene>
    <name evidence="7" type="ORF">ZOSMA_41G00980</name>
</gene>
<dbReference type="EMBL" id="LFYR01001258">
    <property type="protein sequence ID" value="KMZ63254.1"/>
    <property type="molecule type" value="Genomic_DNA"/>
</dbReference>
<name>A0A0K9P2Q8_ZOSMR</name>
<dbReference type="InterPro" id="IPR023210">
    <property type="entry name" value="NADP_OxRdtase_dom"/>
</dbReference>
<dbReference type="GO" id="GO:0005829">
    <property type="term" value="C:cytosol"/>
    <property type="evidence" value="ECO:0000318"/>
    <property type="project" value="GO_Central"/>
</dbReference>
<evidence type="ECO:0000313" key="8">
    <source>
        <dbReference type="Proteomes" id="UP000036987"/>
    </source>
</evidence>
<dbReference type="InterPro" id="IPR018170">
    <property type="entry name" value="Aldo/ket_reductase_CS"/>
</dbReference>
<reference evidence="8" key="1">
    <citation type="journal article" date="2016" name="Nature">
        <title>The genome of the seagrass Zostera marina reveals angiosperm adaptation to the sea.</title>
        <authorList>
            <person name="Olsen J.L."/>
            <person name="Rouze P."/>
            <person name="Verhelst B."/>
            <person name="Lin Y.-C."/>
            <person name="Bayer T."/>
            <person name="Collen J."/>
            <person name="Dattolo E."/>
            <person name="De Paoli E."/>
            <person name="Dittami S."/>
            <person name="Maumus F."/>
            <person name="Michel G."/>
            <person name="Kersting A."/>
            <person name="Lauritano C."/>
            <person name="Lohaus R."/>
            <person name="Toepel M."/>
            <person name="Tonon T."/>
            <person name="Vanneste K."/>
            <person name="Amirebrahimi M."/>
            <person name="Brakel J."/>
            <person name="Bostroem C."/>
            <person name="Chovatia M."/>
            <person name="Grimwood J."/>
            <person name="Jenkins J.W."/>
            <person name="Jueterbock A."/>
            <person name="Mraz A."/>
            <person name="Stam W.T."/>
            <person name="Tice H."/>
            <person name="Bornberg-Bauer E."/>
            <person name="Green P.J."/>
            <person name="Pearson G.A."/>
            <person name="Procaccini G."/>
            <person name="Duarte C.M."/>
            <person name="Schmutz J."/>
            <person name="Reusch T.B.H."/>
            <person name="Van de Peer Y."/>
        </authorList>
    </citation>
    <scope>NUCLEOTIDE SEQUENCE [LARGE SCALE GENOMIC DNA]</scope>
    <source>
        <strain evidence="8">cv. Finnish</strain>
    </source>
</reference>
<sequence>MVPTLTLNSGYLMPILGMGTFSCDSIPEDELVEILLNGMKLGYRHIDTAACYGTEKAVSKAVLKAVEQKIVSSREELFITSKLWGTDAHDDLIVPALKKSLENLGLEYLDLYLIHWPVRLRKTEKYFPIEKEDIMVFDMKSTWAGMEECKRLGLVHSIGVSNFSSKKLSDLVDFAKSLLLSTRYVEMNPFCQQKKLRNFCKEKGILVTAYSPLGAHGSVYQGVDVLNHPTLNQIAHSNNKTAPQICLRWLYEQGVSIAVKSYNEGRMKENLQIFDWELSEADRSMIANIPQKRVTCGEFFVCPNGVYKSVEQLWDGEI</sequence>
<dbReference type="PROSITE" id="PS00798">
    <property type="entry name" value="ALDOKETO_REDUCTASE_1"/>
    <property type="match status" value="1"/>
</dbReference>
<feature type="active site" description="Proton donor" evidence="3">
    <location>
        <position position="52"/>
    </location>
</feature>
<feature type="domain" description="NADP-dependent oxidoreductase" evidence="6">
    <location>
        <begin position="16"/>
        <end position="287"/>
    </location>
</feature>
<evidence type="ECO:0000256" key="1">
    <source>
        <dbReference type="ARBA" id="ARBA00007905"/>
    </source>
</evidence>
<evidence type="ECO:0000256" key="4">
    <source>
        <dbReference type="PIRSR" id="PIRSR000097-2"/>
    </source>
</evidence>